<dbReference type="RefSeq" id="WP_282545154.1">
    <property type="nucleotide sequence ID" value="NZ_JASCIQ010000030.1"/>
</dbReference>
<dbReference type="Pfam" id="PF01569">
    <property type="entry name" value="PAP2"/>
    <property type="match status" value="1"/>
</dbReference>
<dbReference type="EMBL" id="JASCIQ010000030">
    <property type="protein sequence ID" value="MDI3407233.1"/>
    <property type="molecule type" value="Genomic_DNA"/>
</dbReference>
<feature type="transmembrane region" description="Helical" evidence="1">
    <location>
        <begin position="29"/>
        <end position="48"/>
    </location>
</feature>
<keyword evidence="4" id="KW-1185">Reference proteome</keyword>
<evidence type="ECO:0000256" key="1">
    <source>
        <dbReference type="SAM" id="Phobius"/>
    </source>
</evidence>
<keyword evidence="1" id="KW-0472">Membrane</keyword>
<evidence type="ECO:0000313" key="3">
    <source>
        <dbReference type="EMBL" id="MDI3407233.1"/>
    </source>
</evidence>
<dbReference type="SMART" id="SM00014">
    <property type="entry name" value="acidPPc"/>
    <property type="match status" value="1"/>
</dbReference>
<dbReference type="Proteomes" id="UP001223978">
    <property type="component" value="Unassembled WGS sequence"/>
</dbReference>
<sequence length="238" mass="24922">MRHTGPHGRPGTTPPVPGRPTPFLKFPQLLAVLAVLSLSFGLLSWQIAAYGPLRAADERLGRLVRHSGFPDGPAELLADLGNVMVAPVVLAAAAGYAAVRARRAGEARWWVAPLGAVLALAAVPLLVAPLKALFARPGPPGMAGSDSAGFYPSGHAATAVVAYGAAALLLLPWLRTTRLRGQLLAATGVLTAAVGFGLVRRGYHWPLDVLASWLLGGMLLVALVLAARRLRRTAVRRQ</sequence>
<keyword evidence="1" id="KW-1133">Transmembrane helix</keyword>
<dbReference type="InterPro" id="IPR036938">
    <property type="entry name" value="PAP2/HPO_sf"/>
</dbReference>
<name>A0ABT6SGC4_9ACTN</name>
<dbReference type="Gene3D" id="1.20.144.10">
    <property type="entry name" value="Phosphatidic acid phosphatase type 2/haloperoxidase"/>
    <property type="match status" value="1"/>
</dbReference>
<gene>
    <name evidence="3" type="ORF">QIS96_25910</name>
</gene>
<evidence type="ECO:0000259" key="2">
    <source>
        <dbReference type="SMART" id="SM00014"/>
    </source>
</evidence>
<feature type="transmembrane region" description="Helical" evidence="1">
    <location>
        <begin position="150"/>
        <end position="171"/>
    </location>
</feature>
<reference evidence="3 4" key="1">
    <citation type="submission" date="2023-05" db="EMBL/GenBank/DDBJ databases">
        <title>Draft genome sequence of Streptomyces sp. B-S-A6 isolated from a cave soil in Thailand.</title>
        <authorList>
            <person name="Chamroensaksri N."/>
            <person name="Muangham S."/>
        </authorList>
    </citation>
    <scope>NUCLEOTIDE SEQUENCE [LARGE SCALE GENOMIC DNA]</scope>
    <source>
        <strain evidence="3 4">B-S-A6</strain>
    </source>
</reference>
<feature type="transmembrane region" description="Helical" evidence="1">
    <location>
        <begin position="80"/>
        <end position="99"/>
    </location>
</feature>
<organism evidence="3 4">
    <name type="scientific">Streptomyces cavernicola</name>
    <dbReference type="NCBI Taxonomy" id="3043613"/>
    <lineage>
        <taxon>Bacteria</taxon>
        <taxon>Bacillati</taxon>
        <taxon>Actinomycetota</taxon>
        <taxon>Actinomycetes</taxon>
        <taxon>Kitasatosporales</taxon>
        <taxon>Streptomycetaceae</taxon>
        <taxon>Streptomyces</taxon>
    </lineage>
</organism>
<proteinExistence type="predicted"/>
<protein>
    <submittedName>
        <fullName evidence="3">Phosphatase PAP2 family protein</fullName>
    </submittedName>
</protein>
<accession>A0ABT6SGC4</accession>
<dbReference type="SUPFAM" id="SSF48317">
    <property type="entry name" value="Acid phosphatase/Vanadium-dependent haloperoxidase"/>
    <property type="match status" value="1"/>
</dbReference>
<feature type="transmembrane region" description="Helical" evidence="1">
    <location>
        <begin position="209"/>
        <end position="227"/>
    </location>
</feature>
<comment type="caution">
    <text evidence="3">The sequence shown here is derived from an EMBL/GenBank/DDBJ whole genome shotgun (WGS) entry which is preliminary data.</text>
</comment>
<evidence type="ECO:0000313" key="4">
    <source>
        <dbReference type="Proteomes" id="UP001223978"/>
    </source>
</evidence>
<dbReference type="InterPro" id="IPR000326">
    <property type="entry name" value="PAP2/HPO"/>
</dbReference>
<keyword evidence="1" id="KW-0812">Transmembrane</keyword>
<feature type="transmembrane region" description="Helical" evidence="1">
    <location>
        <begin position="111"/>
        <end position="130"/>
    </location>
</feature>
<feature type="transmembrane region" description="Helical" evidence="1">
    <location>
        <begin position="183"/>
        <end position="203"/>
    </location>
</feature>
<feature type="domain" description="Phosphatidic acid phosphatase type 2/haloperoxidase" evidence="2">
    <location>
        <begin position="114"/>
        <end position="224"/>
    </location>
</feature>